<evidence type="ECO:0000313" key="3">
    <source>
        <dbReference type="Proteomes" id="UP000233551"/>
    </source>
</evidence>
<dbReference type="EMBL" id="PGOL01001073">
    <property type="protein sequence ID" value="PKI61112.1"/>
    <property type="molecule type" value="Genomic_DNA"/>
</dbReference>
<feature type="region of interest" description="Disordered" evidence="1">
    <location>
        <begin position="558"/>
        <end position="577"/>
    </location>
</feature>
<sequence length="760" mass="81305">MTLEQRSSRDVPEGFAICTGRIPNEQHGSKAPTQWTCGGRGVLHGGFARCGACCPENCMVQGNVKSGRARRGPTPEQKVVETYPKGMTPVQKSSRNVPEGDGPLSRKVIGTYPKGLQYAQGAYRMTNMVQRRLPNGLAGGGAFCTAGLQGAGRVARRIAWCRKSNRDVPEGFAICTGRIPNDQHGSKAPTQWTCGGRGVLHGGFARCGACCPENCMVQGNVKSGRARRGPTPEQKVVETYPKGMTPVQKSSRNVPEGDGPLSRKVIGTYPKGLQYAQGAYRMTNMVQRRLPNGLAGGGAFCTAGLQGAGRVARRIAWCRKSNRDVPEGFAICTGRIPNDQHGSKAPTQWTCGGRGVLHGGFARCGACCPENCMVQGNVKSGRARRGPTPEQKVVETYPKGMTPVQKSSRNVPEGDGPLSRKVIGTYPKGLQYAQGAYRMTNMVQRRLPNGLAGGGAFCTAGLQGAGRVARRIAWCRKSNRDVPEGFAICTGRIPNDQHGSKAPTQWTCGGRGVLHGGFARCGACCPENCMVQGNVKSGRARRGPTPEQKVVETYPKGMTPVQKSSRNVPEGDGPLSRKVIGTYPKGLQYAQGAYRMTNMVQRRLPNGLAGGGAFCTAGLQGAGRVARRIAWCRKSNRDVPEGFAICTGRIPNDQHGSKAPTQWTCGGRGVLHGGFARCGACCPENCMVQGNVKSGRARRGPTPEQKVVETYPKGMTPVQKSSRNVPEGDGPLSRKVIGTYPKRMTPEQESGRDVFERDDS</sequence>
<protein>
    <submittedName>
        <fullName evidence="2">Uncharacterized protein</fullName>
    </submittedName>
</protein>
<dbReference type="AlphaFoldDB" id="A0A2I0JXY3"/>
<feature type="region of interest" description="Disordered" evidence="1">
    <location>
        <begin position="87"/>
        <end position="106"/>
    </location>
</feature>
<dbReference type="Proteomes" id="UP000233551">
    <property type="component" value="Unassembled WGS sequence"/>
</dbReference>
<evidence type="ECO:0000256" key="1">
    <source>
        <dbReference type="SAM" id="MobiDB-lite"/>
    </source>
</evidence>
<gene>
    <name evidence="2" type="ORF">CRG98_018492</name>
</gene>
<feature type="compositionally biased region" description="Basic and acidic residues" evidence="1">
    <location>
        <begin position="744"/>
        <end position="760"/>
    </location>
</feature>
<proteinExistence type="predicted"/>
<feature type="region of interest" description="Disordered" evidence="1">
    <location>
        <begin position="244"/>
        <end position="263"/>
    </location>
</feature>
<evidence type="ECO:0000313" key="2">
    <source>
        <dbReference type="EMBL" id="PKI61112.1"/>
    </source>
</evidence>
<dbReference type="STRING" id="22663.A0A2I0JXY3"/>
<name>A0A2I0JXY3_PUNGR</name>
<organism evidence="2 3">
    <name type="scientific">Punica granatum</name>
    <name type="common">Pomegranate</name>
    <dbReference type="NCBI Taxonomy" id="22663"/>
    <lineage>
        <taxon>Eukaryota</taxon>
        <taxon>Viridiplantae</taxon>
        <taxon>Streptophyta</taxon>
        <taxon>Embryophyta</taxon>
        <taxon>Tracheophyta</taxon>
        <taxon>Spermatophyta</taxon>
        <taxon>Magnoliopsida</taxon>
        <taxon>eudicotyledons</taxon>
        <taxon>Gunneridae</taxon>
        <taxon>Pentapetalae</taxon>
        <taxon>rosids</taxon>
        <taxon>malvids</taxon>
        <taxon>Myrtales</taxon>
        <taxon>Lythraceae</taxon>
        <taxon>Punica</taxon>
    </lineage>
</organism>
<keyword evidence="3" id="KW-1185">Reference proteome</keyword>
<feature type="region of interest" description="Disordered" evidence="1">
    <location>
        <begin position="713"/>
        <end position="760"/>
    </location>
</feature>
<accession>A0A2I0JXY3</accession>
<reference evidence="2 3" key="1">
    <citation type="submission" date="2017-11" db="EMBL/GenBank/DDBJ databases">
        <title>De-novo sequencing of pomegranate (Punica granatum L.) genome.</title>
        <authorList>
            <person name="Akparov Z."/>
            <person name="Amiraslanov A."/>
            <person name="Hajiyeva S."/>
            <person name="Abbasov M."/>
            <person name="Kaur K."/>
            <person name="Hamwieh A."/>
            <person name="Solovyev V."/>
            <person name="Salamov A."/>
            <person name="Braich B."/>
            <person name="Kosarev P."/>
            <person name="Mahmoud A."/>
            <person name="Hajiyev E."/>
            <person name="Babayeva S."/>
            <person name="Izzatullayeva V."/>
            <person name="Mammadov A."/>
            <person name="Mammadov A."/>
            <person name="Sharifova S."/>
            <person name="Ojaghi J."/>
            <person name="Eynullazada K."/>
            <person name="Bayramov B."/>
            <person name="Abdulazimova A."/>
            <person name="Shahmuradov I."/>
        </authorList>
    </citation>
    <scope>NUCLEOTIDE SEQUENCE [LARGE SCALE GENOMIC DNA]</scope>
    <source>
        <strain evidence="3">cv. AG2017</strain>
        <tissue evidence="2">Leaf</tissue>
    </source>
</reference>
<feature type="region of interest" description="Disordered" evidence="1">
    <location>
        <begin position="401"/>
        <end position="420"/>
    </location>
</feature>
<comment type="caution">
    <text evidence="2">The sequence shown here is derived from an EMBL/GenBank/DDBJ whole genome shotgun (WGS) entry which is preliminary data.</text>
</comment>